<accession>A0A5B2VZI5</accession>
<dbReference type="Proteomes" id="UP000324611">
    <property type="component" value="Unassembled WGS sequence"/>
</dbReference>
<gene>
    <name evidence="2" type="ORF">F0L74_00280</name>
</gene>
<comment type="caution">
    <text evidence="2">The sequence shown here is derived from an EMBL/GenBank/DDBJ whole genome shotgun (WGS) entry which is preliminary data.</text>
</comment>
<evidence type="ECO:0000256" key="1">
    <source>
        <dbReference type="SAM" id="SignalP"/>
    </source>
</evidence>
<feature type="chain" id="PRO_5022840690" evidence="1">
    <location>
        <begin position="25"/>
        <end position="290"/>
    </location>
</feature>
<name>A0A5B2VZI5_9BACT</name>
<reference evidence="2 3" key="1">
    <citation type="submission" date="2019-09" db="EMBL/GenBank/DDBJ databases">
        <title>Chitinophaga ginsengihumi sp. nov., isolated from soil of ginseng rhizosphere.</title>
        <authorList>
            <person name="Lee J."/>
        </authorList>
    </citation>
    <scope>NUCLEOTIDE SEQUENCE [LARGE SCALE GENOMIC DNA]</scope>
    <source>
        <strain evidence="2 3">BN140078</strain>
    </source>
</reference>
<protein>
    <submittedName>
        <fullName evidence="2">RHS repeat protein</fullName>
    </submittedName>
</protein>
<evidence type="ECO:0000313" key="3">
    <source>
        <dbReference type="Proteomes" id="UP000324611"/>
    </source>
</evidence>
<dbReference type="AlphaFoldDB" id="A0A5B2VZI5"/>
<organism evidence="2 3">
    <name type="scientific">Chitinophaga agrisoli</name>
    <dbReference type="NCBI Taxonomy" id="2607653"/>
    <lineage>
        <taxon>Bacteria</taxon>
        <taxon>Pseudomonadati</taxon>
        <taxon>Bacteroidota</taxon>
        <taxon>Chitinophagia</taxon>
        <taxon>Chitinophagales</taxon>
        <taxon>Chitinophagaceae</taxon>
        <taxon>Chitinophaga</taxon>
    </lineage>
</organism>
<keyword evidence="1" id="KW-0732">Signal</keyword>
<keyword evidence="3" id="KW-1185">Reference proteome</keyword>
<evidence type="ECO:0000313" key="2">
    <source>
        <dbReference type="EMBL" id="KAA2244455.1"/>
    </source>
</evidence>
<dbReference type="RefSeq" id="WP_149835853.1">
    <property type="nucleotide sequence ID" value="NZ_VUOC01000001.1"/>
</dbReference>
<reference evidence="2 3" key="2">
    <citation type="submission" date="2019-09" db="EMBL/GenBank/DDBJ databases">
        <authorList>
            <person name="Jin C."/>
        </authorList>
    </citation>
    <scope>NUCLEOTIDE SEQUENCE [LARGE SCALE GENOMIC DNA]</scope>
    <source>
        <strain evidence="2 3">BN140078</strain>
    </source>
</reference>
<dbReference type="EMBL" id="VUOC01000001">
    <property type="protein sequence ID" value="KAA2244455.1"/>
    <property type="molecule type" value="Genomic_DNA"/>
</dbReference>
<proteinExistence type="predicted"/>
<sequence>MQASNFIKLRICALICAVLLSVQACKKPDHWHIPPGCAKPAACNVEKMLVTLENDSEYNGPRYPAPYKFYKTYGPDGRVNFIDAFIGPMWTSLYYTGTVQYSGNQVYIMHYAFPDTLFSVKLNQCGQPVSAISRYNPGFVQQFTYSYDRKGRLSKVVWSSGYTDHYEYDQYDNIVRIHNGVSGEGAFYISYTYNYSRPAKGIYLEQDFLHFYATELLEMLGLLNLQSHHLRTSMTNTYEYPTGTFLYFDHVVQNGYVQSYRRGEPGGAGMRVKSEHTWNCGNTGGNSQKY</sequence>
<feature type="signal peptide" evidence="1">
    <location>
        <begin position="1"/>
        <end position="24"/>
    </location>
</feature>